<gene>
    <name evidence="3" type="ORF">SAMN05421795_104212</name>
</gene>
<dbReference type="OrthoDB" id="9797575at2"/>
<organism evidence="3 4">
    <name type="scientific">Phaeovulum vinaykumarii</name>
    <dbReference type="NCBI Taxonomy" id="407234"/>
    <lineage>
        <taxon>Bacteria</taxon>
        <taxon>Pseudomonadati</taxon>
        <taxon>Pseudomonadota</taxon>
        <taxon>Alphaproteobacteria</taxon>
        <taxon>Rhodobacterales</taxon>
        <taxon>Paracoccaceae</taxon>
        <taxon>Phaeovulum</taxon>
    </lineage>
</organism>
<evidence type="ECO:0000256" key="2">
    <source>
        <dbReference type="SAM" id="MobiDB-lite"/>
    </source>
</evidence>
<dbReference type="Pfam" id="PF05164">
    <property type="entry name" value="ZapA"/>
    <property type="match status" value="1"/>
</dbReference>
<dbReference type="InterPro" id="IPR036192">
    <property type="entry name" value="Cell_div_ZapA-like_sf"/>
</dbReference>
<feature type="region of interest" description="Disordered" evidence="2">
    <location>
        <begin position="119"/>
        <end position="143"/>
    </location>
</feature>
<name>A0A1N7LWT4_9RHOB</name>
<keyword evidence="1" id="KW-0175">Coiled coil</keyword>
<dbReference type="RefSeq" id="WP_076365849.1">
    <property type="nucleotide sequence ID" value="NZ_FTOM01000004.1"/>
</dbReference>
<protein>
    <submittedName>
        <fullName evidence="3">Cell division protein ZapA</fullName>
    </submittedName>
</protein>
<dbReference type="GO" id="GO:0051301">
    <property type="term" value="P:cell division"/>
    <property type="evidence" value="ECO:0007669"/>
    <property type="project" value="UniProtKB-KW"/>
</dbReference>
<dbReference type="EMBL" id="FTOM01000004">
    <property type="protein sequence ID" value="SIS78315.1"/>
    <property type="molecule type" value="Genomic_DNA"/>
</dbReference>
<keyword evidence="4" id="KW-1185">Reference proteome</keyword>
<evidence type="ECO:0000313" key="4">
    <source>
        <dbReference type="Proteomes" id="UP000186098"/>
    </source>
</evidence>
<evidence type="ECO:0000313" key="3">
    <source>
        <dbReference type="EMBL" id="SIS78315.1"/>
    </source>
</evidence>
<feature type="coiled-coil region" evidence="1">
    <location>
        <begin position="63"/>
        <end position="90"/>
    </location>
</feature>
<dbReference type="Proteomes" id="UP000186098">
    <property type="component" value="Unassembled WGS sequence"/>
</dbReference>
<dbReference type="STRING" id="407234.SAMN05421795_104212"/>
<proteinExistence type="predicted"/>
<dbReference type="AlphaFoldDB" id="A0A1N7LWT4"/>
<dbReference type="SUPFAM" id="SSF102829">
    <property type="entry name" value="Cell division protein ZapA-like"/>
    <property type="match status" value="1"/>
</dbReference>
<dbReference type="InterPro" id="IPR007838">
    <property type="entry name" value="Cell_div_ZapA-like"/>
</dbReference>
<dbReference type="Gene3D" id="3.30.160.880">
    <property type="entry name" value="Cell division protein ZapA protomer, N-terminal domain"/>
    <property type="match status" value="1"/>
</dbReference>
<keyword evidence="3" id="KW-0131">Cell cycle</keyword>
<evidence type="ECO:0000256" key="1">
    <source>
        <dbReference type="SAM" id="Coils"/>
    </source>
</evidence>
<sequence length="143" mass="15131">MPEVRIIIGGREFDVICQDGEEAYLQGAAAMLDAEAQVLLGQIGRMPEARLLLMAGLMLADKTQALEERLRAAEERAERAEAAVAAARANPARVEVPVIPAIVADTLAEIAARAEALAEEIDSAPRPETAPQPALQPTDPALS</sequence>
<dbReference type="InterPro" id="IPR042233">
    <property type="entry name" value="Cell_div_ZapA_N"/>
</dbReference>
<keyword evidence="3" id="KW-0132">Cell division</keyword>
<reference evidence="4" key="1">
    <citation type="submission" date="2017-01" db="EMBL/GenBank/DDBJ databases">
        <authorList>
            <person name="Varghese N."/>
            <person name="Submissions S."/>
        </authorList>
    </citation>
    <scope>NUCLEOTIDE SEQUENCE [LARGE SCALE GENOMIC DNA]</scope>
    <source>
        <strain evidence="4">DSM 18714</strain>
    </source>
</reference>
<accession>A0A1N7LWT4</accession>